<organism evidence="1 2">
    <name type="scientific">Echinicola strongylocentroti</name>
    <dbReference type="NCBI Taxonomy" id="1795355"/>
    <lineage>
        <taxon>Bacteria</taxon>
        <taxon>Pseudomonadati</taxon>
        <taxon>Bacteroidota</taxon>
        <taxon>Cytophagia</taxon>
        <taxon>Cytophagales</taxon>
        <taxon>Cyclobacteriaceae</taxon>
        <taxon>Echinicola</taxon>
    </lineage>
</organism>
<dbReference type="EMBL" id="CP030041">
    <property type="protein sequence ID" value="AWW29881.1"/>
    <property type="molecule type" value="Genomic_DNA"/>
</dbReference>
<protein>
    <submittedName>
        <fullName evidence="1">Uncharacterized protein</fullName>
    </submittedName>
</protein>
<dbReference type="OrthoDB" id="981781at2"/>
<name>A0A2Z4IFJ4_9BACT</name>
<gene>
    <name evidence="1" type="ORF">DN752_06980</name>
</gene>
<evidence type="ECO:0000313" key="2">
    <source>
        <dbReference type="Proteomes" id="UP000248688"/>
    </source>
</evidence>
<sequence length="83" mass="9979">MSEEEFELMDELYFVQPYSYLKEVLDWEDEVLLTTLQGLYERRLIKCLLVPDQEIFDQVEVMKSGTLYYYLATKKGLMEHNTL</sequence>
<evidence type="ECO:0000313" key="1">
    <source>
        <dbReference type="EMBL" id="AWW29881.1"/>
    </source>
</evidence>
<proteinExistence type="predicted"/>
<dbReference type="AlphaFoldDB" id="A0A2Z4IFJ4"/>
<dbReference type="RefSeq" id="WP_112783278.1">
    <property type="nucleotide sequence ID" value="NZ_CP030041.1"/>
</dbReference>
<accession>A0A2Z4IFJ4</accession>
<keyword evidence="2" id="KW-1185">Reference proteome</keyword>
<dbReference type="Proteomes" id="UP000248688">
    <property type="component" value="Chromosome"/>
</dbReference>
<reference evidence="1 2" key="1">
    <citation type="submission" date="2018-06" db="EMBL/GenBank/DDBJ databases">
        <title>Echinicola strongylocentroti sp. nov., isolated from a sea urchin Strongylocentrotus intermedius.</title>
        <authorList>
            <person name="Bae S.S."/>
        </authorList>
    </citation>
    <scope>NUCLEOTIDE SEQUENCE [LARGE SCALE GENOMIC DNA]</scope>
    <source>
        <strain evidence="1 2">MEBiC08714</strain>
    </source>
</reference>
<dbReference type="KEGG" id="est:DN752_06980"/>